<dbReference type="PANTHER" id="PTHR23011:SF28">
    <property type="entry name" value="CYCLIC NUCLEOTIDE-BINDING DOMAIN CONTAINING PROTEIN"/>
    <property type="match status" value="1"/>
</dbReference>
<dbReference type="InterPro" id="IPR018490">
    <property type="entry name" value="cNMP-bd_dom_sf"/>
</dbReference>
<dbReference type="SMART" id="SM00100">
    <property type="entry name" value="cNMP"/>
    <property type="match status" value="1"/>
</dbReference>
<dbReference type="InterPro" id="IPR000595">
    <property type="entry name" value="cNMP-bd_dom"/>
</dbReference>
<evidence type="ECO:0000313" key="3">
    <source>
        <dbReference type="EMBL" id="CAB4872151.1"/>
    </source>
</evidence>
<gene>
    <name evidence="2" type="ORF">UFOPK3164_01029</name>
    <name evidence="3" type="ORF">UFOPK3427_00874</name>
    <name evidence="4" type="ORF">UFOPK4112_01875</name>
</gene>
<dbReference type="SUPFAM" id="SSF51206">
    <property type="entry name" value="cAMP-binding domain-like"/>
    <property type="match status" value="1"/>
</dbReference>
<dbReference type="PROSITE" id="PS00888">
    <property type="entry name" value="CNMP_BINDING_1"/>
    <property type="match status" value="1"/>
</dbReference>
<dbReference type="PANTHER" id="PTHR23011">
    <property type="entry name" value="CYCLIC NUCLEOTIDE-BINDING DOMAIN CONTAINING PROTEIN"/>
    <property type="match status" value="1"/>
</dbReference>
<dbReference type="PROSITE" id="PS50042">
    <property type="entry name" value="CNMP_BINDING_3"/>
    <property type="match status" value="1"/>
</dbReference>
<evidence type="ECO:0000259" key="1">
    <source>
        <dbReference type="PROSITE" id="PS50042"/>
    </source>
</evidence>
<dbReference type="Gene3D" id="2.60.120.10">
    <property type="entry name" value="Jelly Rolls"/>
    <property type="match status" value="1"/>
</dbReference>
<sequence>MAPVSKEKALKSIWLFSECSARELKSIASAADEVVVPTDRVLVEEGAIGRELYLIVSGTASVRRKGRLVATLKSGQHFGELALLDRRPRNATVTSSSEMTLLVLGQRQFNGLLETVPALSRKLLAAMAGRVREQDQKALH</sequence>
<name>A0A6J7DNG2_9ZZZZ</name>
<dbReference type="Pfam" id="PF00027">
    <property type="entry name" value="cNMP_binding"/>
    <property type="match status" value="1"/>
</dbReference>
<dbReference type="EMBL" id="CAFBPM010000038">
    <property type="protein sequence ID" value="CAB5032900.1"/>
    <property type="molecule type" value="Genomic_DNA"/>
</dbReference>
<dbReference type="EMBL" id="CAFABE010000045">
    <property type="protein sequence ID" value="CAB4829581.1"/>
    <property type="molecule type" value="Genomic_DNA"/>
</dbReference>
<organism evidence="3">
    <name type="scientific">freshwater metagenome</name>
    <dbReference type="NCBI Taxonomy" id="449393"/>
    <lineage>
        <taxon>unclassified sequences</taxon>
        <taxon>metagenomes</taxon>
        <taxon>ecological metagenomes</taxon>
    </lineage>
</organism>
<dbReference type="InterPro" id="IPR014710">
    <property type="entry name" value="RmlC-like_jellyroll"/>
</dbReference>
<accession>A0A6J7DNG2</accession>
<dbReference type="AlphaFoldDB" id="A0A6J7DNG2"/>
<proteinExistence type="predicted"/>
<evidence type="ECO:0000313" key="2">
    <source>
        <dbReference type="EMBL" id="CAB4829581.1"/>
    </source>
</evidence>
<dbReference type="EMBL" id="CAFBLT010000001">
    <property type="protein sequence ID" value="CAB4872151.1"/>
    <property type="molecule type" value="Genomic_DNA"/>
</dbReference>
<dbReference type="CDD" id="cd00038">
    <property type="entry name" value="CAP_ED"/>
    <property type="match status" value="1"/>
</dbReference>
<reference evidence="3" key="1">
    <citation type="submission" date="2020-05" db="EMBL/GenBank/DDBJ databases">
        <authorList>
            <person name="Chiriac C."/>
            <person name="Salcher M."/>
            <person name="Ghai R."/>
            <person name="Kavagutti S V."/>
        </authorList>
    </citation>
    <scope>NUCLEOTIDE SEQUENCE</scope>
</reference>
<feature type="domain" description="Cyclic nucleotide-binding" evidence="1">
    <location>
        <begin position="15"/>
        <end position="130"/>
    </location>
</feature>
<evidence type="ECO:0000313" key="4">
    <source>
        <dbReference type="EMBL" id="CAB5032900.1"/>
    </source>
</evidence>
<protein>
    <submittedName>
        <fullName evidence="3">Unannotated protein</fullName>
    </submittedName>
</protein>
<dbReference type="InterPro" id="IPR018488">
    <property type="entry name" value="cNMP-bd_CS"/>
</dbReference>